<dbReference type="EMBL" id="JSYN01000005">
    <property type="protein sequence ID" value="KIA95526.1"/>
    <property type="molecule type" value="Genomic_DNA"/>
</dbReference>
<protein>
    <submittedName>
        <fullName evidence="1">Uncharacterized protein</fullName>
    </submittedName>
</protein>
<proteinExistence type="predicted"/>
<dbReference type="Proteomes" id="UP000031246">
    <property type="component" value="Unassembled WGS sequence"/>
</dbReference>
<evidence type="ECO:0000313" key="1">
    <source>
        <dbReference type="EMBL" id="KIA95526.1"/>
    </source>
</evidence>
<name>A0A0C1DCZ4_9SPHI</name>
<keyword evidence="2" id="KW-1185">Reference proteome</keyword>
<comment type="caution">
    <text evidence="1">The sequence shown here is derived from an EMBL/GenBank/DDBJ whole genome shotgun (WGS) entry which is preliminary data.</text>
</comment>
<dbReference type="AlphaFoldDB" id="A0A0C1DCZ4"/>
<evidence type="ECO:0000313" key="2">
    <source>
        <dbReference type="Proteomes" id="UP000031246"/>
    </source>
</evidence>
<reference evidence="1 2" key="1">
    <citation type="submission" date="2014-10" db="EMBL/GenBank/DDBJ databases">
        <title>Pedobacter Kyungheensis.</title>
        <authorList>
            <person name="Anderson B.M."/>
            <person name="Newman J.D."/>
        </authorList>
    </citation>
    <scope>NUCLEOTIDE SEQUENCE [LARGE SCALE GENOMIC DNA]</scope>
    <source>
        <strain evidence="1 2">KACC 16221</strain>
    </source>
</reference>
<accession>A0A0C1DCZ4</accession>
<gene>
    <name evidence="1" type="ORF">OC25_06740</name>
</gene>
<organism evidence="1 2">
    <name type="scientific">Pedobacter kyungheensis</name>
    <dbReference type="NCBI Taxonomy" id="1069985"/>
    <lineage>
        <taxon>Bacteria</taxon>
        <taxon>Pseudomonadati</taxon>
        <taxon>Bacteroidota</taxon>
        <taxon>Sphingobacteriia</taxon>
        <taxon>Sphingobacteriales</taxon>
        <taxon>Sphingobacteriaceae</taxon>
        <taxon>Pedobacter</taxon>
    </lineage>
</organism>
<sequence length="75" mass="8445">MRLLFIGFSVVSGLFSVECVWADGGWVSALNAKKQTRNIFYNGNINQAYCTEVVANYGSLLYPKRNFGKEECKNL</sequence>